<evidence type="ECO:0000313" key="2">
    <source>
        <dbReference type="EMBL" id="SEG87255.1"/>
    </source>
</evidence>
<dbReference type="PANTHER" id="PTHR34109">
    <property type="entry name" value="BNAUNNG04460D PROTEIN-RELATED"/>
    <property type="match status" value="1"/>
</dbReference>
<evidence type="ECO:0000313" key="3">
    <source>
        <dbReference type="Proteomes" id="UP000236732"/>
    </source>
</evidence>
<evidence type="ECO:0000259" key="1">
    <source>
        <dbReference type="PROSITE" id="PS51819"/>
    </source>
</evidence>
<dbReference type="PANTHER" id="PTHR34109:SF1">
    <property type="entry name" value="VOC DOMAIN-CONTAINING PROTEIN"/>
    <property type="match status" value="1"/>
</dbReference>
<keyword evidence="3" id="KW-1185">Reference proteome</keyword>
<sequence>MTRTVYALARYQDCQAAIDFLTGAFGFRVHEASKNDQGVVNHAELLVGDDLIMIGEGAPGGPGIYIAVEDVDAHHDHAKAAGASITMELTDQPYGSREYACKDPEGNPWYFGTYRP</sequence>
<dbReference type="PROSITE" id="PS51819">
    <property type="entry name" value="VOC"/>
    <property type="match status" value="1"/>
</dbReference>
<accession>A0A1H6DRL2</accession>
<organism evidence="2 3">
    <name type="scientific">Nonomuraea solani</name>
    <dbReference type="NCBI Taxonomy" id="1144553"/>
    <lineage>
        <taxon>Bacteria</taxon>
        <taxon>Bacillati</taxon>
        <taxon>Actinomycetota</taxon>
        <taxon>Actinomycetes</taxon>
        <taxon>Streptosporangiales</taxon>
        <taxon>Streptosporangiaceae</taxon>
        <taxon>Nonomuraea</taxon>
    </lineage>
</organism>
<dbReference type="InterPro" id="IPR029068">
    <property type="entry name" value="Glyas_Bleomycin-R_OHBP_Dase"/>
</dbReference>
<proteinExistence type="predicted"/>
<dbReference type="InterPro" id="IPR037523">
    <property type="entry name" value="VOC_core"/>
</dbReference>
<dbReference type="Pfam" id="PF00903">
    <property type="entry name" value="Glyoxalase"/>
    <property type="match status" value="1"/>
</dbReference>
<dbReference type="Gene3D" id="3.30.720.110">
    <property type="match status" value="1"/>
</dbReference>
<dbReference type="SUPFAM" id="SSF54593">
    <property type="entry name" value="Glyoxalase/Bleomycin resistance protein/Dihydroxybiphenyl dioxygenase"/>
    <property type="match status" value="1"/>
</dbReference>
<name>A0A1H6DRL2_9ACTN</name>
<dbReference type="OrthoDB" id="9806868at2"/>
<protein>
    <submittedName>
        <fullName evidence="2">Uncharacterized conserved protein PhnB, glyoxalase superfamily</fullName>
    </submittedName>
</protein>
<dbReference type="RefSeq" id="WP_103958009.1">
    <property type="nucleotide sequence ID" value="NZ_FNVT01000006.1"/>
</dbReference>
<reference evidence="2 3" key="1">
    <citation type="submission" date="2016-10" db="EMBL/GenBank/DDBJ databases">
        <authorList>
            <person name="de Groot N.N."/>
        </authorList>
    </citation>
    <scope>NUCLEOTIDE SEQUENCE [LARGE SCALE GENOMIC DNA]</scope>
    <source>
        <strain evidence="2 3">CGMCC 4.7037</strain>
    </source>
</reference>
<dbReference type="AlphaFoldDB" id="A0A1H6DRL2"/>
<gene>
    <name evidence="2" type="ORF">SAMN05444920_10649</name>
</gene>
<dbReference type="InterPro" id="IPR004360">
    <property type="entry name" value="Glyas_Fos-R_dOase_dom"/>
</dbReference>
<dbReference type="Gene3D" id="3.30.720.120">
    <property type="match status" value="1"/>
</dbReference>
<dbReference type="EMBL" id="FNVT01000006">
    <property type="protein sequence ID" value="SEG87255.1"/>
    <property type="molecule type" value="Genomic_DNA"/>
</dbReference>
<dbReference type="Proteomes" id="UP000236732">
    <property type="component" value="Unassembled WGS sequence"/>
</dbReference>
<feature type="domain" description="VOC" evidence="1">
    <location>
        <begin position="3"/>
        <end position="114"/>
    </location>
</feature>